<dbReference type="Proteomes" id="UP000317496">
    <property type="component" value="Chromosome"/>
</dbReference>
<evidence type="ECO:0000313" key="3">
    <source>
        <dbReference type="Proteomes" id="UP000317496"/>
    </source>
</evidence>
<feature type="region of interest" description="Disordered" evidence="1">
    <location>
        <begin position="108"/>
        <end position="146"/>
    </location>
</feature>
<proteinExistence type="predicted"/>
<evidence type="ECO:0000313" key="2">
    <source>
        <dbReference type="EMBL" id="QDO99095.1"/>
    </source>
</evidence>
<dbReference type="AlphaFoldDB" id="A0A516H5U8"/>
<protein>
    <submittedName>
        <fullName evidence="2">Uncharacterized protein</fullName>
    </submittedName>
</protein>
<dbReference type="EMBL" id="CP041636">
    <property type="protein sequence ID" value="QDO99095.1"/>
    <property type="molecule type" value="Genomic_DNA"/>
</dbReference>
<dbReference type="RefSeq" id="WP_144258091.1">
    <property type="nucleotide sequence ID" value="NZ_CP041636.1"/>
</dbReference>
<sequence length="255" mass="28821">MAGYFLMQRGWQDHPAWRGEAFSRAQAWAWLIEEARWRPTRISIAGKTVELQRGELSHSIRFMAERFGWGKGVVERFIGRLKTETLIRTRTETGQLIITICNYDEMQTARSEGETAPETAPETPAGQHRDSTGTKKKEGNTGNEGNADLDAAVAAWNQLADEQSLARVQKLTDSRRAKLRKRIAEAGGLEGWRIALGKVRANRWMLGSNKDGWRASFDFLLQPESFTKLMEGGYDRAAGQRGGSGFHQMMEREFQ</sequence>
<reference evidence="2 3" key="1">
    <citation type="submission" date="2019-07" db="EMBL/GenBank/DDBJ databases">
        <title>Genome sequencing for Ferrovibrio sp. K5.</title>
        <authorList>
            <person name="Park S.-J."/>
        </authorList>
    </citation>
    <scope>NUCLEOTIDE SEQUENCE [LARGE SCALE GENOMIC DNA]</scope>
    <source>
        <strain evidence="2 3">K5</strain>
    </source>
</reference>
<accession>A0A516H5U8</accession>
<feature type="compositionally biased region" description="Low complexity" evidence="1">
    <location>
        <begin position="114"/>
        <end position="125"/>
    </location>
</feature>
<keyword evidence="3" id="KW-1185">Reference proteome</keyword>
<dbReference type="KEGG" id="fer:FNB15_18270"/>
<gene>
    <name evidence="2" type="ORF">FNB15_18270</name>
</gene>
<feature type="compositionally biased region" description="Basic and acidic residues" evidence="1">
    <location>
        <begin position="127"/>
        <end position="139"/>
    </location>
</feature>
<organism evidence="2 3">
    <name type="scientific">Ferrovibrio terrae</name>
    <dbReference type="NCBI Taxonomy" id="2594003"/>
    <lineage>
        <taxon>Bacteria</taxon>
        <taxon>Pseudomonadati</taxon>
        <taxon>Pseudomonadota</taxon>
        <taxon>Alphaproteobacteria</taxon>
        <taxon>Rhodospirillales</taxon>
        <taxon>Rhodospirillaceae</taxon>
        <taxon>Ferrovibrio</taxon>
    </lineage>
</organism>
<dbReference type="OrthoDB" id="7876586at2"/>
<name>A0A516H5U8_9PROT</name>
<evidence type="ECO:0000256" key="1">
    <source>
        <dbReference type="SAM" id="MobiDB-lite"/>
    </source>
</evidence>